<gene>
    <name evidence="1" type="ORF">ElP_11130</name>
</gene>
<name>A0A518GXF7_9BACT</name>
<proteinExistence type="predicted"/>
<dbReference type="AlphaFoldDB" id="A0A518GXF7"/>
<accession>A0A518GXF7</accession>
<dbReference type="Proteomes" id="UP000317835">
    <property type="component" value="Chromosome"/>
</dbReference>
<dbReference type="RefSeq" id="WP_145267663.1">
    <property type="nucleotide sequence ID" value="NZ_CP036426.1"/>
</dbReference>
<reference evidence="1 2" key="1">
    <citation type="submission" date="2019-02" db="EMBL/GenBank/DDBJ databases">
        <title>Deep-cultivation of Planctomycetes and their phenomic and genomic characterization uncovers novel biology.</title>
        <authorList>
            <person name="Wiegand S."/>
            <person name="Jogler M."/>
            <person name="Boedeker C."/>
            <person name="Pinto D."/>
            <person name="Vollmers J."/>
            <person name="Rivas-Marin E."/>
            <person name="Kohn T."/>
            <person name="Peeters S.H."/>
            <person name="Heuer A."/>
            <person name="Rast P."/>
            <person name="Oberbeckmann S."/>
            <person name="Bunk B."/>
            <person name="Jeske O."/>
            <person name="Meyerdierks A."/>
            <person name="Storesund J.E."/>
            <person name="Kallscheuer N."/>
            <person name="Luecker S."/>
            <person name="Lage O.M."/>
            <person name="Pohl T."/>
            <person name="Merkel B.J."/>
            <person name="Hornburger P."/>
            <person name="Mueller R.-W."/>
            <person name="Bruemmer F."/>
            <person name="Labrenz M."/>
            <person name="Spormann A.M."/>
            <person name="Op den Camp H."/>
            <person name="Overmann J."/>
            <person name="Amann R."/>
            <person name="Jetten M.S.M."/>
            <person name="Mascher T."/>
            <person name="Medema M.H."/>
            <person name="Devos D.P."/>
            <person name="Kaster A.-K."/>
            <person name="Ovreas L."/>
            <person name="Rohde M."/>
            <person name="Galperin M.Y."/>
            <person name="Jogler C."/>
        </authorList>
    </citation>
    <scope>NUCLEOTIDE SEQUENCE [LARGE SCALE GENOMIC DNA]</scope>
    <source>
        <strain evidence="1 2">ElP</strain>
    </source>
</reference>
<sequence length="142" mass="16691">MGPAEIIASLKELCEEDGPKIRTETIVEWIDRHGGFETEAELIAFAKKMKARQYARQLTYEDEETGLKVKRLWSFRDPATGDRYYNDILQLPEERRRRLVREYAHFLEQLKSVRRAMSDYFAGQEFFPFYVGAEADGESIEE</sequence>
<dbReference type="EMBL" id="CP036426">
    <property type="protein sequence ID" value="QDV33270.1"/>
    <property type="molecule type" value="Genomic_DNA"/>
</dbReference>
<keyword evidence="2" id="KW-1185">Reference proteome</keyword>
<evidence type="ECO:0000313" key="1">
    <source>
        <dbReference type="EMBL" id="QDV33270.1"/>
    </source>
</evidence>
<dbReference type="KEGG" id="tpla:ElP_11130"/>
<evidence type="ECO:0000313" key="2">
    <source>
        <dbReference type="Proteomes" id="UP000317835"/>
    </source>
</evidence>
<protein>
    <submittedName>
        <fullName evidence="1">Uncharacterized protein</fullName>
    </submittedName>
</protein>
<dbReference type="OrthoDB" id="275154at2"/>
<organism evidence="1 2">
    <name type="scientific">Tautonia plasticadhaerens</name>
    <dbReference type="NCBI Taxonomy" id="2527974"/>
    <lineage>
        <taxon>Bacteria</taxon>
        <taxon>Pseudomonadati</taxon>
        <taxon>Planctomycetota</taxon>
        <taxon>Planctomycetia</taxon>
        <taxon>Isosphaerales</taxon>
        <taxon>Isosphaeraceae</taxon>
        <taxon>Tautonia</taxon>
    </lineage>
</organism>